<dbReference type="GO" id="GO:0004674">
    <property type="term" value="F:protein serine/threonine kinase activity"/>
    <property type="evidence" value="ECO:0007669"/>
    <property type="project" value="UniProtKB-KW"/>
</dbReference>
<dbReference type="Proteomes" id="UP000799750">
    <property type="component" value="Unassembled WGS sequence"/>
</dbReference>
<dbReference type="AlphaFoldDB" id="A0A6A6QFD9"/>
<keyword evidence="9" id="KW-1185">Reference proteome</keyword>
<accession>A0A6A6QFD9</accession>
<sequence>GRIIGKGTYGSVDIVENRVTKQLYARKRCQLSPDNLSGLKPFQREVKIMKMVAHRHVVRLVSAYVQDSCLNIVMSPLAQGTLRQYLDLPTMPQGSAPRIRSWVGCLSSALSYLHANRIRHADIKPQNLLVKESDVYISDFGISRIVSEPDSTSSSISPMTPMYAAPEIAQHQPHGRKADVFSLGCVVFEMLT</sequence>
<proteinExistence type="inferred from homology"/>
<dbReference type="Pfam" id="PF00069">
    <property type="entry name" value="Pkinase"/>
    <property type="match status" value="1"/>
</dbReference>
<evidence type="ECO:0000256" key="4">
    <source>
        <dbReference type="ARBA" id="ARBA00022741"/>
    </source>
</evidence>
<evidence type="ECO:0000256" key="2">
    <source>
        <dbReference type="ARBA" id="ARBA00022527"/>
    </source>
</evidence>
<dbReference type="PANTHER" id="PTHR11584">
    <property type="entry name" value="SERINE/THREONINE PROTEIN KINASE"/>
    <property type="match status" value="1"/>
</dbReference>
<evidence type="ECO:0000256" key="5">
    <source>
        <dbReference type="ARBA" id="ARBA00022777"/>
    </source>
</evidence>
<dbReference type="SMART" id="SM00220">
    <property type="entry name" value="S_TKc"/>
    <property type="match status" value="1"/>
</dbReference>
<dbReference type="InterPro" id="IPR011009">
    <property type="entry name" value="Kinase-like_dom_sf"/>
</dbReference>
<dbReference type="OrthoDB" id="4062651at2759"/>
<evidence type="ECO:0000256" key="1">
    <source>
        <dbReference type="ARBA" id="ARBA00006529"/>
    </source>
</evidence>
<evidence type="ECO:0000313" key="9">
    <source>
        <dbReference type="Proteomes" id="UP000799750"/>
    </source>
</evidence>
<keyword evidence="3" id="KW-0808">Transferase</keyword>
<protein>
    <submittedName>
        <fullName evidence="8">Kinase-like protein</fullName>
    </submittedName>
</protein>
<dbReference type="InterPro" id="IPR000719">
    <property type="entry name" value="Prot_kinase_dom"/>
</dbReference>
<dbReference type="EMBL" id="MU004196">
    <property type="protein sequence ID" value="KAF2490756.1"/>
    <property type="molecule type" value="Genomic_DNA"/>
</dbReference>
<feature type="non-terminal residue" evidence="8">
    <location>
        <position position="192"/>
    </location>
</feature>
<reference evidence="8" key="1">
    <citation type="journal article" date="2020" name="Stud. Mycol.">
        <title>101 Dothideomycetes genomes: a test case for predicting lifestyles and emergence of pathogens.</title>
        <authorList>
            <person name="Haridas S."/>
            <person name="Albert R."/>
            <person name="Binder M."/>
            <person name="Bloem J."/>
            <person name="Labutti K."/>
            <person name="Salamov A."/>
            <person name="Andreopoulos B."/>
            <person name="Baker S."/>
            <person name="Barry K."/>
            <person name="Bills G."/>
            <person name="Bluhm B."/>
            <person name="Cannon C."/>
            <person name="Castanera R."/>
            <person name="Culley D."/>
            <person name="Daum C."/>
            <person name="Ezra D."/>
            <person name="Gonzalez J."/>
            <person name="Henrissat B."/>
            <person name="Kuo A."/>
            <person name="Liang C."/>
            <person name="Lipzen A."/>
            <person name="Lutzoni F."/>
            <person name="Magnuson J."/>
            <person name="Mondo S."/>
            <person name="Nolan M."/>
            <person name="Ohm R."/>
            <person name="Pangilinan J."/>
            <person name="Park H.-J."/>
            <person name="Ramirez L."/>
            <person name="Alfaro M."/>
            <person name="Sun H."/>
            <person name="Tritt A."/>
            <person name="Yoshinaga Y."/>
            <person name="Zwiers L.-H."/>
            <person name="Turgeon B."/>
            <person name="Goodwin S."/>
            <person name="Spatafora J."/>
            <person name="Crous P."/>
            <person name="Grigoriev I."/>
        </authorList>
    </citation>
    <scope>NUCLEOTIDE SEQUENCE</scope>
    <source>
        <strain evidence="8">CBS 269.34</strain>
    </source>
</reference>
<comment type="similarity">
    <text evidence="1">Belongs to the protein kinase superfamily. STE Ser/Thr protein kinase family. MAP kinase kinase kinase subfamily.</text>
</comment>
<evidence type="ECO:0000256" key="3">
    <source>
        <dbReference type="ARBA" id="ARBA00022679"/>
    </source>
</evidence>
<feature type="domain" description="Protein kinase" evidence="7">
    <location>
        <begin position="1"/>
        <end position="192"/>
    </location>
</feature>
<dbReference type="GO" id="GO:0005524">
    <property type="term" value="F:ATP binding"/>
    <property type="evidence" value="ECO:0007669"/>
    <property type="project" value="UniProtKB-KW"/>
</dbReference>
<keyword evidence="2" id="KW-0723">Serine/threonine-protein kinase</keyword>
<feature type="non-terminal residue" evidence="8">
    <location>
        <position position="1"/>
    </location>
</feature>
<evidence type="ECO:0000313" key="8">
    <source>
        <dbReference type="EMBL" id="KAF2490756.1"/>
    </source>
</evidence>
<dbReference type="PANTHER" id="PTHR11584:SF369">
    <property type="entry name" value="MITOGEN-ACTIVATED PROTEIN KINASE KINASE KINASE 19-RELATED"/>
    <property type="match status" value="1"/>
</dbReference>
<dbReference type="Gene3D" id="1.10.510.10">
    <property type="entry name" value="Transferase(Phosphotransferase) domain 1"/>
    <property type="match status" value="1"/>
</dbReference>
<dbReference type="PROSITE" id="PS50011">
    <property type="entry name" value="PROTEIN_KINASE_DOM"/>
    <property type="match status" value="1"/>
</dbReference>
<gene>
    <name evidence="8" type="ORF">BU16DRAFT_422467</name>
</gene>
<keyword evidence="4" id="KW-0547">Nucleotide-binding</keyword>
<keyword evidence="6" id="KW-0067">ATP-binding</keyword>
<evidence type="ECO:0000256" key="6">
    <source>
        <dbReference type="ARBA" id="ARBA00022840"/>
    </source>
</evidence>
<organism evidence="8 9">
    <name type="scientific">Lophium mytilinum</name>
    <dbReference type="NCBI Taxonomy" id="390894"/>
    <lineage>
        <taxon>Eukaryota</taxon>
        <taxon>Fungi</taxon>
        <taxon>Dikarya</taxon>
        <taxon>Ascomycota</taxon>
        <taxon>Pezizomycotina</taxon>
        <taxon>Dothideomycetes</taxon>
        <taxon>Pleosporomycetidae</taxon>
        <taxon>Mytilinidiales</taxon>
        <taxon>Mytilinidiaceae</taxon>
        <taxon>Lophium</taxon>
    </lineage>
</organism>
<dbReference type="InterPro" id="IPR008271">
    <property type="entry name" value="Ser/Thr_kinase_AS"/>
</dbReference>
<evidence type="ECO:0000259" key="7">
    <source>
        <dbReference type="PROSITE" id="PS50011"/>
    </source>
</evidence>
<keyword evidence="5 8" id="KW-0418">Kinase</keyword>
<name>A0A6A6QFD9_9PEZI</name>
<dbReference type="PROSITE" id="PS00108">
    <property type="entry name" value="PROTEIN_KINASE_ST"/>
    <property type="match status" value="1"/>
</dbReference>
<dbReference type="SUPFAM" id="SSF56112">
    <property type="entry name" value="Protein kinase-like (PK-like)"/>
    <property type="match status" value="1"/>
</dbReference>